<evidence type="ECO:0000256" key="2">
    <source>
        <dbReference type="ARBA" id="ARBA00010768"/>
    </source>
</evidence>
<comment type="similarity">
    <text evidence="2">Belongs to the inositol polyphosphate 5-phosphatase family.</text>
</comment>
<feature type="region of interest" description="Disordered" evidence="10">
    <location>
        <begin position="75"/>
        <end position="100"/>
    </location>
</feature>
<dbReference type="GO" id="GO:0009846">
    <property type="term" value="P:pollen germination"/>
    <property type="evidence" value="ECO:0007669"/>
    <property type="project" value="UniProtKB-ARBA"/>
</dbReference>
<feature type="compositionally biased region" description="Polar residues" evidence="10">
    <location>
        <begin position="33"/>
        <end position="46"/>
    </location>
</feature>
<dbReference type="PANTHER" id="PTHR11200:SF261">
    <property type="entry name" value="TYPE I INOSITOL POLYPHOSPHATE 5-PHOSPHATASE 12"/>
    <property type="match status" value="1"/>
</dbReference>
<proteinExistence type="inferred from homology"/>
<dbReference type="InterPro" id="IPR056455">
    <property type="entry name" value="Ig-like_IP5PC_F"/>
</dbReference>
<organism evidence="12 13">
    <name type="scientific">Dovyalis caffra</name>
    <dbReference type="NCBI Taxonomy" id="77055"/>
    <lineage>
        <taxon>Eukaryota</taxon>
        <taxon>Viridiplantae</taxon>
        <taxon>Streptophyta</taxon>
        <taxon>Embryophyta</taxon>
        <taxon>Tracheophyta</taxon>
        <taxon>Spermatophyta</taxon>
        <taxon>Magnoliopsida</taxon>
        <taxon>eudicotyledons</taxon>
        <taxon>Gunneridae</taxon>
        <taxon>Pentapetalae</taxon>
        <taxon>rosids</taxon>
        <taxon>fabids</taxon>
        <taxon>Malpighiales</taxon>
        <taxon>Salicaceae</taxon>
        <taxon>Flacourtieae</taxon>
        <taxon>Dovyalis</taxon>
    </lineage>
</organism>
<evidence type="ECO:0000256" key="1">
    <source>
        <dbReference type="ARBA" id="ARBA00001946"/>
    </source>
</evidence>
<dbReference type="Proteomes" id="UP001314170">
    <property type="component" value="Unassembled WGS sequence"/>
</dbReference>
<keyword evidence="6" id="KW-0677">Repeat</keyword>
<dbReference type="EMBL" id="CAWUPB010000816">
    <property type="protein sequence ID" value="CAK7324999.1"/>
    <property type="molecule type" value="Genomic_DNA"/>
</dbReference>
<gene>
    <name evidence="12" type="ORF">DCAF_LOCUS2670</name>
</gene>
<dbReference type="GO" id="GO:0004439">
    <property type="term" value="F:phosphatidylinositol-4,5-bisphosphate 5-phosphatase activity"/>
    <property type="evidence" value="ECO:0007669"/>
    <property type="project" value="TreeGrafter"/>
</dbReference>
<name>A0AAV1QY04_9ROSI</name>
<keyword evidence="3" id="KW-1017">Isopeptide bond</keyword>
<dbReference type="InterPro" id="IPR036691">
    <property type="entry name" value="Endo/exonu/phosph_ase_sf"/>
</dbReference>
<evidence type="ECO:0000256" key="7">
    <source>
        <dbReference type="ARBA" id="ARBA00022801"/>
    </source>
</evidence>
<dbReference type="PANTHER" id="PTHR11200">
    <property type="entry name" value="INOSITOL 5-PHOSPHATASE"/>
    <property type="match status" value="1"/>
</dbReference>
<feature type="domain" description="Inositol polyphosphate-related phosphatase" evidence="11">
    <location>
        <begin position="575"/>
        <end position="927"/>
    </location>
</feature>
<dbReference type="Pfam" id="PF23755">
    <property type="entry name" value="Ig-like_IP5PC_F"/>
    <property type="match status" value="1"/>
</dbReference>
<dbReference type="AlphaFoldDB" id="A0AAV1QY04"/>
<dbReference type="Gene3D" id="3.60.10.10">
    <property type="entry name" value="Endonuclease/exonuclease/phosphatase"/>
    <property type="match status" value="1"/>
</dbReference>
<keyword evidence="5" id="KW-0479">Metal-binding</keyword>
<dbReference type="GO" id="GO:0046856">
    <property type="term" value="P:phosphatidylinositol dephosphorylation"/>
    <property type="evidence" value="ECO:0007669"/>
    <property type="project" value="InterPro"/>
</dbReference>
<feature type="region of interest" description="Disordered" evidence="10">
    <location>
        <begin position="1099"/>
        <end position="1122"/>
    </location>
</feature>
<dbReference type="InterPro" id="IPR000300">
    <property type="entry name" value="IPPc"/>
</dbReference>
<dbReference type="InterPro" id="IPR036322">
    <property type="entry name" value="WD40_repeat_dom_sf"/>
</dbReference>
<comment type="caution">
    <text evidence="12">The sequence shown here is derived from an EMBL/GenBank/DDBJ whole genome shotgun (WGS) entry which is preliminary data.</text>
</comment>
<dbReference type="GO" id="GO:0046872">
    <property type="term" value="F:metal ion binding"/>
    <property type="evidence" value="ECO:0007669"/>
    <property type="project" value="UniProtKB-KW"/>
</dbReference>
<evidence type="ECO:0000256" key="6">
    <source>
        <dbReference type="ARBA" id="ARBA00022737"/>
    </source>
</evidence>
<dbReference type="InterPro" id="IPR056454">
    <property type="entry name" value="Beta-prop_IP5PC_F"/>
</dbReference>
<dbReference type="SUPFAM" id="SSF56219">
    <property type="entry name" value="DNase I-like"/>
    <property type="match status" value="1"/>
</dbReference>
<dbReference type="InterPro" id="IPR001680">
    <property type="entry name" value="WD40_rpt"/>
</dbReference>
<dbReference type="Pfam" id="PF22669">
    <property type="entry name" value="Exo_endo_phos2"/>
    <property type="match status" value="1"/>
</dbReference>
<accession>A0AAV1QY04</accession>
<dbReference type="Gene3D" id="2.130.10.10">
    <property type="entry name" value="YVTN repeat-like/Quinoprotein amine dehydrogenase"/>
    <property type="match status" value="2"/>
</dbReference>
<dbReference type="FunFam" id="2.130.10.10:FF:001216">
    <property type="entry name" value="Type II inositol polyphosphate 5-phosphatase 15"/>
    <property type="match status" value="1"/>
</dbReference>
<dbReference type="InterPro" id="IPR015943">
    <property type="entry name" value="WD40/YVTN_repeat-like_dom_sf"/>
</dbReference>
<dbReference type="SMART" id="SM00320">
    <property type="entry name" value="WD40"/>
    <property type="match status" value="5"/>
</dbReference>
<evidence type="ECO:0000256" key="5">
    <source>
        <dbReference type="ARBA" id="ARBA00022723"/>
    </source>
</evidence>
<protein>
    <recommendedName>
        <fullName evidence="11">Inositol polyphosphate-related phosphatase domain-containing protein</fullName>
    </recommendedName>
</protein>
<dbReference type="InterPro" id="IPR046985">
    <property type="entry name" value="IP5"/>
</dbReference>
<evidence type="ECO:0000259" key="11">
    <source>
        <dbReference type="SMART" id="SM00128"/>
    </source>
</evidence>
<evidence type="ECO:0000256" key="3">
    <source>
        <dbReference type="ARBA" id="ARBA00022499"/>
    </source>
</evidence>
<keyword evidence="8" id="KW-0460">Magnesium</keyword>
<evidence type="ECO:0000256" key="4">
    <source>
        <dbReference type="ARBA" id="ARBA00022574"/>
    </source>
</evidence>
<evidence type="ECO:0000256" key="10">
    <source>
        <dbReference type="SAM" id="MobiDB-lite"/>
    </source>
</evidence>
<dbReference type="FunFam" id="2.130.10.10:FF:002156">
    <property type="entry name" value="Type I inositol polyphosphate 5-phosphatase 12"/>
    <property type="match status" value="1"/>
</dbReference>
<comment type="cofactor">
    <cofactor evidence="1">
        <name>Mg(2+)</name>
        <dbReference type="ChEBI" id="CHEBI:18420"/>
    </cofactor>
</comment>
<feature type="compositionally biased region" description="Low complexity" evidence="10">
    <location>
        <begin position="83"/>
        <end position="93"/>
    </location>
</feature>
<keyword evidence="7" id="KW-0378">Hydrolase</keyword>
<evidence type="ECO:0000256" key="8">
    <source>
        <dbReference type="ARBA" id="ARBA00022842"/>
    </source>
</evidence>
<evidence type="ECO:0000256" key="9">
    <source>
        <dbReference type="ARBA" id="ARBA00022843"/>
    </source>
</evidence>
<dbReference type="Pfam" id="PF23754">
    <property type="entry name" value="Beta-prop_IP5PC_F"/>
    <property type="match status" value="1"/>
</dbReference>
<reference evidence="12 13" key="1">
    <citation type="submission" date="2024-01" db="EMBL/GenBank/DDBJ databases">
        <authorList>
            <person name="Waweru B."/>
        </authorList>
    </citation>
    <scope>NUCLEOTIDE SEQUENCE [LARGE SCALE GENOMIC DNA]</scope>
</reference>
<dbReference type="CDD" id="cd09074">
    <property type="entry name" value="INPP5c"/>
    <property type="match status" value="1"/>
</dbReference>
<feature type="region of interest" description="Disordered" evidence="10">
    <location>
        <begin position="1"/>
        <end position="61"/>
    </location>
</feature>
<keyword evidence="13" id="KW-1185">Reference proteome</keyword>
<keyword evidence="9" id="KW-0832">Ubl conjugation</keyword>
<dbReference type="SUPFAM" id="SSF50978">
    <property type="entry name" value="WD40 repeat-like"/>
    <property type="match status" value="1"/>
</dbReference>
<sequence length="1135" mass="126224">MDHDTNNNIFFEDEDKEALQGLSPVPLPPRNIHSYSQQLRATSSGPGNKRHHKGRKHSLDDIPRPVVSECYYDDSSSDDEFCPRSSSPSNTTRSRGESGEDFFVGAEDDQLRQFQPLPEFIGNGGGNGIFKYPTRSAVHGGRPHCLELRPHPLRETQAGKFLRNIACTDTQLWAGQECGVRFWSFENAFEAGWGLGGRVRRGDEDAAPFYESVNTSPTMCLIVDSANRLVWSGHKDGKIRSWKMDQHLDDDNCHFKEGLSWQAHKGPVLSIVMSSYGDLWSGAENGVIRIWPWDAIEKSLSLSSEEKHMAALLVERSCIDLRSQVTVNGACSISSSDVKFLLADNVRAKIWCAQPLSFSIWDARTKELLKVFNTEGHIENRADLPSVQQQDQPVEDEMKVKFVAPSKKEKSGGFLQRSRNALMGAADAVRRVATRGAGAFVDDTKRTEALVLTIDGMIWSGCPNGLLVQWDGNGNRLQEFSYHSSAVQCFCTFGTHIYVGYVSGIIQVLDLEGKMISAWIAHSNPVLKMAAGNGYVFSLANHGGIRGWSIASPGPIDNIVRSEVASRELMYTRQNSFRILVGTWNVGQGRASQDALKAWLGSAASDVGIIVVGLQEVEMGAGFLAMSAAKETVGLEGSNIGQWWLDNIGKALDEGTTFERMGSRQLAGLLISLWVRKNLRKHVGDVDAAAVPCGFGRAIGNKGGVGLRIRVLDRIMCFVNCHLAAHLEAVNRRNADFDHIFRNMSFGRTSNLTAAAGVATASHTVKGTNAASANHEEARLDLAEADMVVFLGDFNYRLFGISYDEARDFVSQRSFDWLREKDQLRAEMQAGKVFQGMREAVIVFPPTYKFARNQPGLAGYDSGEKKRIPAWCDRIIYRDNRSTPVSDCSLDCPVVSSVIQYEACMDVIESDHKPVRCKFHVQVAHVDRSVRRQEYGEVLRSNEKVRSILEQLRYVPETTVSTNNIRLQSQDTVILRITNKDVKEKAIFRITCEGVCTVSDDGEENTYHSRGSYGFPRWLEVTPAAGIIKQDHFVEVAVHHEDFRSLEELVDGIPQNWWSEDTRDKEVILSVNIQGSNATETHSHQIVVRHCYSAKTVRIDSKSNSSRRGQGGSVHRSDVRQLSGSSDVVDDFRNF</sequence>
<evidence type="ECO:0000313" key="13">
    <source>
        <dbReference type="Proteomes" id="UP001314170"/>
    </source>
</evidence>
<dbReference type="FunFam" id="3.60.10.10:FF:000011">
    <property type="entry name" value="Type II inositol polyphosphate 5-phosphatase 15"/>
    <property type="match status" value="1"/>
</dbReference>
<evidence type="ECO:0000313" key="12">
    <source>
        <dbReference type="EMBL" id="CAK7324999.1"/>
    </source>
</evidence>
<keyword evidence="4" id="KW-0853">WD repeat</keyword>
<dbReference type="SMART" id="SM00128">
    <property type="entry name" value="IPPc"/>
    <property type="match status" value="1"/>
</dbReference>